<feature type="region of interest" description="Disordered" evidence="6">
    <location>
        <begin position="62"/>
        <end position="83"/>
    </location>
</feature>
<feature type="compositionally biased region" description="Polar residues" evidence="6">
    <location>
        <begin position="180"/>
        <end position="193"/>
    </location>
</feature>
<keyword evidence="5" id="KW-0539">Nucleus</keyword>
<dbReference type="GeneID" id="24425930"/>
<evidence type="ECO:0000256" key="6">
    <source>
        <dbReference type="SAM" id="MobiDB-lite"/>
    </source>
</evidence>
<dbReference type="VEuPathDB" id="PiroplasmaDB:BmR1_04g06425"/>
<feature type="domain" description="AP2/ERF" evidence="7">
    <location>
        <begin position="90"/>
        <end position="142"/>
    </location>
</feature>
<reference evidence="8 9" key="3">
    <citation type="journal article" date="2016" name="Sci. Rep.">
        <title>Genome-wide diversity and gene expression profiling of Babesia microti isolates identify polymorphic genes that mediate host-pathogen interactions.</title>
        <authorList>
            <person name="Silva J.C."/>
            <person name="Cornillot E."/>
            <person name="McCracken C."/>
            <person name="Usmani-Brown S."/>
            <person name="Dwivedi A."/>
            <person name="Ifeonu O.O."/>
            <person name="Crabtree J."/>
            <person name="Gotia H.T."/>
            <person name="Virji A.Z."/>
            <person name="Reynes C."/>
            <person name="Colinge J."/>
            <person name="Kumar V."/>
            <person name="Lawres L."/>
            <person name="Pazzi J.E."/>
            <person name="Pablo J.V."/>
            <person name="Hung C."/>
            <person name="Brancato J."/>
            <person name="Kumari P."/>
            <person name="Orvis J."/>
            <person name="Tretina K."/>
            <person name="Chibucos M."/>
            <person name="Ott S."/>
            <person name="Sadzewicz L."/>
            <person name="Sengamalay N."/>
            <person name="Shetty A.C."/>
            <person name="Su Q."/>
            <person name="Tallon L."/>
            <person name="Fraser C.M."/>
            <person name="Frutos R."/>
            <person name="Molina D.M."/>
            <person name="Krause P.J."/>
            <person name="Ben Mamoun C."/>
        </authorList>
    </citation>
    <scope>NUCLEOTIDE SEQUENCE [LARGE SCALE GENOMIC DNA]</scope>
    <source>
        <strain evidence="8 9">RI</strain>
    </source>
</reference>
<keyword evidence="2" id="KW-0805">Transcription regulation</keyword>
<comment type="subcellular location">
    <subcellularLocation>
        <location evidence="1">Nucleus</location>
    </subcellularLocation>
</comment>
<dbReference type="InterPro" id="IPR001471">
    <property type="entry name" value="AP2/ERF_dom"/>
</dbReference>
<evidence type="ECO:0000313" key="8">
    <source>
        <dbReference type="EMBL" id="CCF75482.1"/>
    </source>
</evidence>
<sequence>MLYNKDGYCYTQNYNINPYANKYIANYNFGALTHKDMVQQEPLSTGLLDNFASTNSTIDGDSPLAESDVSITPDGTRAPANRRDPIYTAVPGLKWKSKSKKWVVRWDNPITNRRVYKYFSGQRYGFIGAHKRAAYYLEFLNASVGKGTVSSGENPFCRRNEGPPKGKSNKGLQRKYRQGSHYQNRTACNKPSDYQYSNASGRTYSMNNNNINEMTGGMMEILSVDNLSNPLVTDVQYIHQGNAGGADNNLDKRLFTDYTEMFNNWKSHTASQYSGEQHTGEQNVGSIGMLNYPTYVYNPQNYLNQFSEYDVDERYYQPLPYLDQVSQPNSHYQQTSNEPQQLVDVLNIDNQRKFDPINCKSTCAADKDTSYQTPIQSSDYLNYSNTECCQTPFERQLPNAYNNMFDNMDYYSMEDLNNKSTDNLLQNISANWTCRSDNQGICCTKVQNNGGNCNIGNSNADCSDKLGKRGNCSNCDVNWKVSKRTNQ</sequence>
<dbReference type="Proteomes" id="UP000002899">
    <property type="component" value="Chromosome IV"/>
</dbReference>
<accession>I7IHA7</accession>
<dbReference type="KEGG" id="bmic:BmR1_04g06425"/>
<evidence type="ECO:0000256" key="4">
    <source>
        <dbReference type="ARBA" id="ARBA00023163"/>
    </source>
</evidence>
<dbReference type="AlphaFoldDB" id="I7IHA7"/>
<dbReference type="Pfam" id="PF00847">
    <property type="entry name" value="AP2"/>
    <property type="match status" value="1"/>
</dbReference>
<evidence type="ECO:0000256" key="2">
    <source>
        <dbReference type="ARBA" id="ARBA00023015"/>
    </source>
</evidence>
<dbReference type="GO" id="GO:0005634">
    <property type="term" value="C:nucleus"/>
    <property type="evidence" value="ECO:0007669"/>
    <property type="project" value="UniProtKB-SubCell"/>
</dbReference>
<dbReference type="Gene3D" id="1.20.5.2050">
    <property type="match status" value="1"/>
</dbReference>
<protein>
    <recommendedName>
        <fullName evidence="7">AP2/ERF domain-containing protein</fullName>
    </recommendedName>
</protein>
<evidence type="ECO:0000256" key="3">
    <source>
        <dbReference type="ARBA" id="ARBA00023125"/>
    </source>
</evidence>
<dbReference type="GO" id="GO:0003700">
    <property type="term" value="F:DNA-binding transcription factor activity"/>
    <property type="evidence" value="ECO:0007669"/>
    <property type="project" value="InterPro"/>
</dbReference>
<evidence type="ECO:0000259" key="7">
    <source>
        <dbReference type="Pfam" id="PF00847"/>
    </source>
</evidence>
<organism evidence="8 9">
    <name type="scientific">Babesia microti (strain RI)</name>
    <dbReference type="NCBI Taxonomy" id="1133968"/>
    <lineage>
        <taxon>Eukaryota</taxon>
        <taxon>Sar</taxon>
        <taxon>Alveolata</taxon>
        <taxon>Apicomplexa</taxon>
        <taxon>Aconoidasida</taxon>
        <taxon>Piroplasmida</taxon>
        <taxon>Babesiidae</taxon>
        <taxon>Babesia</taxon>
    </lineage>
</organism>
<dbReference type="RefSeq" id="XP_012649890.1">
    <property type="nucleotide sequence ID" value="XM_012794436.1"/>
</dbReference>
<keyword evidence="3" id="KW-0238">DNA-binding</keyword>
<keyword evidence="9" id="KW-1185">Reference proteome</keyword>
<dbReference type="OrthoDB" id="364627at2759"/>
<name>I7IHA7_BABMR</name>
<reference evidence="8 9" key="2">
    <citation type="journal article" date="2013" name="PLoS ONE">
        <title>Whole genome mapping and re-organization of the nuclear and mitochondrial genomes of Babesia microti isolates.</title>
        <authorList>
            <person name="Cornillot E."/>
            <person name="Dassouli A."/>
            <person name="Garg A."/>
            <person name="Pachikara N."/>
            <person name="Randazzo S."/>
            <person name="Depoix D."/>
            <person name="Carcy B."/>
            <person name="Delbecq S."/>
            <person name="Frutos R."/>
            <person name="Silva J.C."/>
            <person name="Sutton R."/>
            <person name="Krause P.J."/>
            <person name="Mamoun C.B."/>
        </authorList>
    </citation>
    <scope>NUCLEOTIDE SEQUENCE [LARGE SCALE GENOMIC DNA]</scope>
    <source>
        <strain evidence="8 9">RI</strain>
    </source>
</reference>
<evidence type="ECO:0000256" key="5">
    <source>
        <dbReference type="ARBA" id="ARBA00023242"/>
    </source>
</evidence>
<gene>
    <name evidence="8" type="ORF">BmR1_04g06425</name>
</gene>
<evidence type="ECO:0000313" key="9">
    <source>
        <dbReference type="Proteomes" id="UP000002899"/>
    </source>
</evidence>
<dbReference type="EMBL" id="LN871599">
    <property type="protein sequence ID" value="CCF75482.1"/>
    <property type="molecule type" value="Genomic_DNA"/>
</dbReference>
<reference evidence="8 9" key="1">
    <citation type="journal article" date="2012" name="Nucleic Acids Res.">
        <title>Sequencing of the smallest Apicomplexan genome from the human pathogen Babesia microti.</title>
        <authorList>
            <person name="Cornillot E."/>
            <person name="Hadj-Kaddour K."/>
            <person name="Dassouli A."/>
            <person name="Noel B."/>
            <person name="Ranwez V."/>
            <person name="Vacherie B."/>
            <person name="Augagneur Y."/>
            <person name="Bres V."/>
            <person name="Duclos A."/>
            <person name="Randazzo S."/>
            <person name="Carcy B."/>
            <person name="Debierre-Grockiego F."/>
            <person name="Delbecq S."/>
            <person name="Moubri-Menage K."/>
            <person name="Shams-Eldin H."/>
            <person name="Usmani-Brown S."/>
            <person name="Bringaud F."/>
            <person name="Wincker P."/>
            <person name="Vivares C.P."/>
            <person name="Schwarz R.T."/>
            <person name="Schetters T.P."/>
            <person name="Krause P.J."/>
            <person name="Gorenflot A."/>
            <person name="Berry V."/>
            <person name="Barbe V."/>
            <person name="Ben Mamoun C."/>
        </authorList>
    </citation>
    <scope>NUCLEOTIDE SEQUENCE [LARGE SCALE GENOMIC DNA]</scope>
    <source>
        <strain evidence="8 9">RI</strain>
    </source>
</reference>
<keyword evidence="4" id="KW-0804">Transcription</keyword>
<proteinExistence type="predicted"/>
<dbReference type="GO" id="GO:0003677">
    <property type="term" value="F:DNA binding"/>
    <property type="evidence" value="ECO:0007669"/>
    <property type="project" value="UniProtKB-KW"/>
</dbReference>
<feature type="region of interest" description="Disordered" evidence="6">
    <location>
        <begin position="149"/>
        <end position="193"/>
    </location>
</feature>
<evidence type="ECO:0000256" key="1">
    <source>
        <dbReference type="ARBA" id="ARBA00004123"/>
    </source>
</evidence>